<evidence type="ECO:0000313" key="14">
    <source>
        <dbReference type="EMBL" id="KOO47877.1"/>
    </source>
</evidence>
<dbReference type="GO" id="GO:0005886">
    <property type="term" value="C:plasma membrane"/>
    <property type="evidence" value="ECO:0007669"/>
    <property type="project" value="UniProtKB-SubCell"/>
</dbReference>
<dbReference type="SUPFAM" id="SSF109998">
    <property type="entry name" value="Triger factor/SurA peptide-binding domain-like"/>
    <property type="match status" value="1"/>
</dbReference>
<evidence type="ECO:0000256" key="2">
    <source>
        <dbReference type="ARBA" id="ARBA00004193"/>
    </source>
</evidence>
<dbReference type="GO" id="GO:0003755">
    <property type="term" value="F:peptidyl-prolyl cis-trans isomerase activity"/>
    <property type="evidence" value="ECO:0007669"/>
    <property type="project" value="UniProtKB-UniRule"/>
</dbReference>
<accession>A0A0M0LAH3</accession>
<dbReference type="InterPro" id="IPR046357">
    <property type="entry name" value="PPIase_dom_sf"/>
</dbReference>
<dbReference type="PATRIC" id="fig|263475.3.peg.2811"/>
<dbReference type="Proteomes" id="UP000036867">
    <property type="component" value="Unassembled WGS sequence"/>
</dbReference>
<dbReference type="Gene3D" id="3.10.50.40">
    <property type="match status" value="1"/>
</dbReference>
<keyword evidence="15" id="KW-1185">Reference proteome</keyword>
<dbReference type="STRING" id="263475.AMD00_19790"/>
<comment type="catalytic activity">
    <reaction evidence="1 11">
        <text>[protein]-peptidylproline (omega=180) = [protein]-peptidylproline (omega=0)</text>
        <dbReference type="Rhea" id="RHEA:16237"/>
        <dbReference type="Rhea" id="RHEA-COMP:10747"/>
        <dbReference type="Rhea" id="RHEA-COMP:10748"/>
        <dbReference type="ChEBI" id="CHEBI:83833"/>
        <dbReference type="ChEBI" id="CHEBI:83834"/>
        <dbReference type="EC" id="5.2.1.8"/>
    </reaction>
</comment>
<evidence type="ECO:0000256" key="8">
    <source>
        <dbReference type="ARBA" id="ARBA00023139"/>
    </source>
</evidence>
<dbReference type="PANTHER" id="PTHR47245">
    <property type="entry name" value="PEPTIDYLPROLYL ISOMERASE"/>
    <property type="match status" value="1"/>
</dbReference>
<keyword evidence="7 11" id="KW-0472">Membrane</keyword>
<feature type="chain" id="PRO_5038989324" description="Foldase protein PrsA" evidence="12">
    <location>
        <begin position="19"/>
        <end position="291"/>
    </location>
</feature>
<dbReference type="InterPro" id="IPR027304">
    <property type="entry name" value="Trigger_fact/SurA_dom_sf"/>
</dbReference>
<keyword evidence="6 11" id="KW-0697">Rotamase</keyword>
<dbReference type="EMBL" id="LILB01000008">
    <property type="protein sequence ID" value="KOO47877.1"/>
    <property type="molecule type" value="Genomic_DNA"/>
</dbReference>
<evidence type="ECO:0000256" key="5">
    <source>
        <dbReference type="ARBA" id="ARBA00022729"/>
    </source>
</evidence>
<feature type="signal peptide" evidence="12">
    <location>
        <begin position="1"/>
        <end position="18"/>
    </location>
</feature>
<dbReference type="PROSITE" id="PS01096">
    <property type="entry name" value="PPIC_PPIASE_1"/>
    <property type="match status" value="1"/>
</dbReference>
<dbReference type="PANTHER" id="PTHR47245:SF1">
    <property type="entry name" value="FOLDASE PROTEIN PRSA"/>
    <property type="match status" value="1"/>
</dbReference>
<dbReference type="InterPro" id="IPR050245">
    <property type="entry name" value="PrsA_foldase"/>
</dbReference>
<organism evidence="14 15">
    <name type="scientific">Viridibacillus arvi</name>
    <dbReference type="NCBI Taxonomy" id="263475"/>
    <lineage>
        <taxon>Bacteria</taxon>
        <taxon>Bacillati</taxon>
        <taxon>Bacillota</taxon>
        <taxon>Bacilli</taxon>
        <taxon>Bacillales</taxon>
        <taxon>Caryophanaceae</taxon>
        <taxon>Viridibacillus</taxon>
    </lineage>
</organism>
<evidence type="ECO:0000256" key="1">
    <source>
        <dbReference type="ARBA" id="ARBA00000971"/>
    </source>
</evidence>
<evidence type="ECO:0000256" key="10">
    <source>
        <dbReference type="ARBA" id="ARBA00023288"/>
    </source>
</evidence>
<comment type="subcellular location">
    <subcellularLocation>
        <location evidence="2 11">Cell membrane</location>
        <topology evidence="2 11">Lipid-anchor</topology>
    </subcellularLocation>
</comment>
<proteinExistence type="inferred from homology"/>
<dbReference type="GO" id="GO:0006457">
    <property type="term" value="P:protein folding"/>
    <property type="evidence" value="ECO:0007669"/>
    <property type="project" value="UniProtKB-UniRule"/>
</dbReference>
<evidence type="ECO:0000256" key="4">
    <source>
        <dbReference type="ARBA" id="ARBA00022475"/>
    </source>
</evidence>
<keyword evidence="9 11" id="KW-0413">Isomerase</keyword>
<gene>
    <name evidence="11" type="primary">prsA</name>
    <name evidence="14" type="ORF">AMD00_19790</name>
</gene>
<dbReference type="OrthoDB" id="14196at2"/>
<dbReference type="SUPFAM" id="SSF54534">
    <property type="entry name" value="FKBP-like"/>
    <property type="match status" value="1"/>
</dbReference>
<keyword evidence="4 11" id="KW-1003">Cell membrane</keyword>
<dbReference type="HAMAP" id="MF_01145">
    <property type="entry name" value="Foldase_PrsA"/>
    <property type="match status" value="1"/>
</dbReference>
<reference evidence="15" key="1">
    <citation type="submission" date="2015-08" db="EMBL/GenBank/DDBJ databases">
        <title>Fjat-10028 dsm 16317.</title>
        <authorList>
            <person name="Liu B."/>
            <person name="Wang J."/>
            <person name="Zhu Y."/>
            <person name="Liu G."/>
            <person name="Chen Q."/>
            <person name="Chen Z."/>
            <person name="Lan J."/>
            <person name="Che J."/>
            <person name="Ge C."/>
            <person name="Shi H."/>
            <person name="Pan Z."/>
            <person name="Liu X."/>
        </authorList>
    </citation>
    <scope>NUCLEOTIDE SEQUENCE [LARGE SCALE GENOMIC DNA]</scope>
    <source>
        <strain evidence="15">DSM 16317</strain>
    </source>
</reference>
<comment type="similarity">
    <text evidence="3 11">Belongs to the PrsA family.</text>
</comment>
<name>A0A0M0LAH3_9BACL</name>
<evidence type="ECO:0000256" key="9">
    <source>
        <dbReference type="ARBA" id="ARBA00023235"/>
    </source>
</evidence>
<dbReference type="EC" id="5.2.1.8" evidence="11"/>
<dbReference type="PROSITE" id="PS51257">
    <property type="entry name" value="PROKAR_LIPOPROTEIN"/>
    <property type="match status" value="1"/>
</dbReference>
<dbReference type="InterPro" id="IPR023059">
    <property type="entry name" value="Foldase_PrsA"/>
</dbReference>
<keyword evidence="8 11" id="KW-0564">Palmitate</keyword>
<dbReference type="InterPro" id="IPR023058">
    <property type="entry name" value="PPIase_PpiC_CS"/>
</dbReference>
<keyword evidence="5 11" id="KW-0732">Signal</keyword>
<dbReference type="PROSITE" id="PS50198">
    <property type="entry name" value="PPIC_PPIASE_2"/>
    <property type="match status" value="1"/>
</dbReference>
<sequence length="291" mass="32364">MKKTVLSLTLAASVLALAACGNNSSDEVVAESKAGNITKEQLYQEMKSAAGTQTLQTLVIKSVLEDKYKITDKEVEAEFKKQKEAMGESFEQTLAAQGLTEKDFKEDYVRILLLQEKAMDISEKDIEAYYERMKTEVKASHILVADEETAKEVKSKLDKGEDFAKLAKKYSTDPGSKEAGGELGWFGPDKMVAEFTDASYALKKGEISEPVKSAHGYHIIKLEDKRDVKDLPSLEESKNDIKQKIAATEAAQNKFIETTTKLIKEADVKIKDKDLKDALSQFLDNKSTTEK</sequence>
<feature type="domain" description="PpiC" evidence="13">
    <location>
        <begin position="134"/>
        <end position="224"/>
    </location>
</feature>
<dbReference type="InterPro" id="IPR000297">
    <property type="entry name" value="PPIase_PpiC"/>
</dbReference>
<comment type="function">
    <text evidence="11">Plays a major role in protein secretion by helping the post-translocational extracellular folding of several secreted proteins.</text>
</comment>
<comment type="caution">
    <text evidence="14">The sequence shown here is derived from an EMBL/GenBank/DDBJ whole genome shotgun (WGS) entry which is preliminary data.</text>
</comment>
<dbReference type="Pfam" id="PF00639">
    <property type="entry name" value="Rotamase"/>
    <property type="match status" value="1"/>
</dbReference>
<protein>
    <recommendedName>
        <fullName evidence="11">Foldase protein PrsA</fullName>
        <ecNumber evidence="11">5.2.1.8</ecNumber>
    </recommendedName>
</protein>
<evidence type="ECO:0000259" key="13">
    <source>
        <dbReference type="PROSITE" id="PS50198"/>
    </source>
</evidence>
<dbReference type="GeneID" id="301138342"/>
<evidence type="ECO:0000256" key="11">
    <source>
        <dbReference type="HAMAP-Rule" id="MF_01145"/>
    </source>
</evidence>
<keyword evidence="10 11" id="KW-0449">Lipoprotein</keyword>
<evidence type="ECO:0000256" key="6">
    <source>
        <dbReference type="ARBA" id="ARBA00023110"/>
    </source>
</evidence>
<evidence type="ECO:0000313" key="15">
    <source>
        <dbReference type="Proteomes" id="UP000036867"/>
    </source>
</evidence>
<dbReference type="AlphaFoldDB" id="A0A0M0LAH3"/>
<evidence type="ECO:0000256" key="7">
    <source>
        <dbReference type="ARBA" id="ARBA00023136"/>
    </source>
</evidence>
<evidence type="ECO:0000256" key="3">
    <source>
        <dbReference type="ARBA" id="ARBA00006071"/>
    </source>
</evidence>
<dbReference type="RefSeq" id="WP_053418749.1">
    <property type="nucleotide sequence ID" value="NZ_LILB01000008.1"/>
</dbReference>
<evidence type="ECO:0000256" key="12">
    <source>
        <dbReference type="SAM" id="SignalP"/>
    </source>
</evidence>